<feature type="binding site" evidence="3">
    <location>
        <position position="64"/>
    </location>
    <ligand>
        <name>Mg(2+)</name>
        <dbReference type="ChEBI" id="CHEBI:18420"/>
        <label>1</label>
    </ligand>
</feature>
<dbReference type="Pfam" id="PF03747">
    <property type="entry name" value="ADP_ribosyl_GH"/>
    <property type="match status" value="1"/>
</dbReference>
<keyword evidence="3" id="KW-0460">Magnesium</keyword>
<dbReference type="Gene3D" id="1.10.4080.10">
    <property type="entry name" value="ADP-ribosylation/Crystallin J1"/>
    <property type="match status" value="1"/>
</dbReference>
<dbReference type="EMBL" id="BSDR01000001">
    <property type="protein sequence ID" value="GLI35110.1"/>
    <property type="molecule type" value="Genomic_DNA"/>
</dbReference>
<feature type="binding site" evidence="3">
    <location>
        <position position="263"/>
    </location>
    <ligand>
        <name>Mg(2+)</name>
        <dbReference type="ChEBI" id="CHEBI:18420"/>
        <label>1</label>
    </ligand>
</feature>
<evidence type="ECO:0000313" key="5">
    <source>
        <dbReference type="Proteomes" id="UP001144372"/>
    </source>
</evidence>
<accession>A0A9W6FUG4</accession>
<comment type="similarity">
    <text evidence="1">Belongs to the ADP-ribosylglycohydrolase family.</text>
</comment>
<reference evidence="4" key="1">
    <citation type="submission" date="2022-12" db="EMBL/GenBank/DDBJ databases">
        <title>Reference genome sequencing for broad-spectrum identification of bacterial and archaeal isolates by mass spectrometry.</title>
        <authorList>
            <person name="Sekiguchi Y."/>
            <person name="Tourlousse D.M."/>
        </authorList>
    </citation>
    <scope>NUCLEOTIDE SEQUENCE</scope>
    <source>
        <strain evidence="4">ASRB1</strain>
    </source>
</reference>
<gene>
    <name evidence="4" type="ORF">DAMNIGENAA_25430</name>
</gene>
<dbReference type="InterPro" id="IPR036705">
    <property type="entry name" value="Ribosyl_crysJ1_sf"/>
</dbReference>
<keyword evidence="2" id="KW-0378">Hydrolase</keyword>
<dbReference type="AlphaFoldDB" id="A0A9W6FUG4"/>
<evidence type="ECO:0000256" key="2">
    <source>
        <dbReference type="ARBA" id="ARBA00022801"/>
    </source>
</evidence>
<evidence type="ECO:0000313" key="4">
    <source>
        <dbReference type="EMBL" id="GLI35110.1"/>
    </source>
</evidence>
<evidence type="ECO:0000256" key="3">
    <source>
        <dbReference type="PIRSR" id="PIRSR605502-1"/>
    </source>
</evidence>
<keyword evidence="5" id="KW-1185">Reference proteome</keyword>
<keyword evidence="3" id="KW-0479">Metal-binding</keyword>
<organism evidence="4 5">
    <name type="scientific">Desulforhabdus amnigena</name>
    <dbReference type="NCBI Taxonomy" id="40218"/>
    <lineage>
        <taxon>Bacteria</taxon>
        <taxon>Pseudomonadati</taxon>
        <taxon>Thermodesulfobacteriota</taxon>
        <taxon>Syntrophobacteria</taxon>
        <taxon>Syntrophobacterales</taxon>
        <taxon>Syntrophobacteraceae</taxon>
        <taxon>Desulforhabdus</taxon>
    </lineage>
</organism>
<sequence>MTKAMKKEKAVAMVMASFAGDSLALGAHWIYETEIIEQKFGRVEHLLKPLKESYHPTKDKGEFTHYGDQTLVLLESLADRSEFDLHHFSESWQALFKNYHGYFDEATKATLVNFASGKGPAESGSFSLDLGGAARIAPLVYRYREDLEKLVSSVKTQTAMTHNTPLVIGSAEFFGRVAWKVLHGRSPVAAMREVREESFEGTPFAKMLEVGLESKGTGTRDAIMHFGQSCDSNGAFPSVVHLLSRYEDDLREALVENVMAGGDSAARGAIVGMILGAHLGKEAIPREWISDLKQAQHIVDLLEKIGRAER</sequence>
<dbReference type="InterPro" id="IPR005502">
    <property type="entry name" value="Ribosyl_crysJ1"/>
</dbReference>
<dbReference type="GO" id="GO:0046872">
    <property type="term" value="F:metal ion binding"/>
    <property type="evidence" value="ECO:0007669"/>
    <property type="project" value="UniProtKB-KW"/>
</dbReference>
<dbReference type="GO" id="GO:0016787">
    <property type="term" value="F:hydrolase activity"/>
    <property type="evidence" value="ECO:0007669"/>
    <property type="project" value="UniProtKB-KW"/>
</dbReference>
<name>A0A9W6FUG4_9BACT</name>
<protein>
    <submittedName>
        <fullName evidence="4">ADP-ribosylglycohydrolase</fullName>
    </submittedName>
</protein>
<dbReference type="InterPro" id="IPR050792">
    <property type="entry name" value="ADP-ribosylglycohydrolase"/>
</dbReference>
<evidence type="ECO:0000256" key="1">
    <source>
        <dbReference type="ARBA" id="ARBA00010702"/>
    </source>
</evidence>
<dbReference type="PANTHER" id="PTHR16222">
    <property type="entry name" value="ADP-RIBOSYLGLYCOHYDROLASE"/>
    <property type="match status" value="1"/>
</dbReference>
<comment type="cofactor">
    <cofactor evidence="3">
        <name>Mg(2+)</name>
        <dbReference type="ChEBI" id="CHEBI:18420"/>
    </cofactor>
    <text evidence="3">Binds 2 magnesium ions per subunit.</text>
</comment>
<dbReference type="PANTHER" id="PTHR16222:SF24">
    <property type="entry name" value="ADP-RIBOSYLHYDROLASE ARH3"/>
    <property type="match status" value="1"/>
</dbReference>
<proteinExistence type="inferred from homology"/>
<dbReference type="Proteomes" id="UP001144372">
    <property type="component" value="Unassembled WGS sequence"/>
</dbReference>
<comment type="caution">
    <text evidence="4">The sequence shown here is derived from an EMBL/GenBank/DDBJ whole genome shotgun (WGS) entry which is preliminary data.</text>
</comment>
<dbReference type="SUPFAM" id="SSF101478">
    <property type="entry name" value="ADP-ribosylglycohydrolase"/>
    <property type="match status" value="1"/>
</dbReference>
<dbReference type="RefSeq" id="WP_281794676.1">
    <property type="nucleotide sequence ID" value="NZ_BSDR01000001.1"/>
</dbReference>